<gene>
    <name evidence="2" type="ORF">AWR27_23325</name>
</gene>
<dbReference type="GO" id="GO:0008810">
    <property type="term" value="F:cellulase activity"/>
    <property type="evidence" value="ECO:0007669"/>
    <property type="project" value="InterPro"/>
</dbReference>
<evidence type="ECO:0000313" key="3">
    <source>
        <dbReference type="Proteomes" id="UP000187941"/>
    </source>
</evidence>
<feature type="region of interest" description="Disordered" evidence="1">
    <location>
        <begin position="1"/>
        <end position="24"/>
    </location>
</feature>
<name>A0A1P9X4V5_9BACT</name>
<reference evidence="2 3" key="1">
    <citation type="submission" date="2016-01" db="EMBL/GenBank/DDBJ databases">
        <authorList>
            <person name="Oliw E.H."/>
        </authorList>
    </citation>
    <scope>NUCLEOTIDE SEQUENCE [LARGE SCALE GENOMIC DNA]</scope>
    <source>
        <strain evidence="2 3">DY10</strain>
    </source>
</reference>
<keyword evidence="3" id="KW-1185">Reference proteome</keyword>
<evidence type="ECO:0000313" key="2">
    <source>
        <dbReference type="EMBL" id="AQG82666.1"/>
    </source>
</evidence>
<evidence type="ECO:0008006" key="4">
    <source>
        <dbReference type="Google" id="ProtNLM"/>
    </source>
</evidence>
<organism evidence="2 3">
    <name type="scientific">Spirosoma montaniterrae</name>
    <dbReference type="NCBI Taxonomy" id="1178516"/>
    <lineage>
        <taxon>Bacteria</taxon>
        <taxon>Pseudomonadati</taxon>
        <taxon>Bacteroidota</taxon>
        <taxon>Cytophagia</taxon>
        <taxon>Cytophagales</taxon>
        <taxon>Cytophagaceae</taxon>
        <taxon>Spirosoma</taxon>
    </lineage>
</organism>
<dbReference type="AlphaFoldDB" id="A0A1P9X4V5"/>
<dbReference type="SUPFAM" id="SSF81296">
    <property type="entry name" value="E set domains"/>
    <property type="match status" value="1"/>
</dbReference>
<protein>
    <recommendedName>
        <fullName evidence="4">Cellulase Ig-like domain-containing protein</fullName>
    </recommendedName>
</protein>
<dbReference type="KEGG" id="smon:AWR27_23325"/>
<dbReference type="EMBL" id="CP014263">
    <property type="protein sequence ID" value="AQG82666.1"/>
    <property type="molecule type" value="Genomic_DNA"/>
</dbReference>
<sequence>MTATFALAQPDRRTAEPASIPKGRPFVNQAGYNLGEAKRFTVPGAADGTPFEIREVGGKKAVYKGSVRDYVGTFTDFNPAGSAKEYVVSVPGHGESVPFWVADHLMEKLSSRLAYQFFIDVRGGHRSNTLPSNITGGGPSRDGGGQGLEATFEGLLYASNPALFDRWNRELRYYQNEATMYANVLPDDNEPESDRGEWNERKFADLRQRPDLIKLLLWHSAYAFNNHTYRGKAGGGFDTMPDYDNIRLFGYQGQPFQHYDYQNNLDQLAATCAFYHSFLKPFLPEKTYQTYRKACLDNWEKYDRQKEVRYWVYSMKWIDEGWKEFNEQGSAFGQGLLRNLLMYEAERHEPNGGESAKFLKYARNCAEDIIKNWNFDNEWHTWAMRNAEHITPQALALFLMLAPDQCPPGAKEKLVAWSNYVKTRTNNLWHYRTHSETEWAHRKSKEVGTVCGLGGSMFAVASVLNDNALREIGWSQVNNVFGLNPSGAHLSYKSNARVALGGYWPGVEKGWPFQYIHGTGELGYCRGTMDGSPTNHAFPFRPDSAALGDSPNLYGTEGWAISNRGWMATLTFSTAGSHAVRILNVKNEPVGTARPGETVTLELRAALNQDWTKPETGYVLVATGAGESQKVTVTETGPNTGLFRAAYTVPAGSNTLTATYGYLGFEKKATVAIETNTTATKK</sequence>
<accession>A0A1P9X4V5</accession>
<dbReference type="InterPro" id="IPR004197">
    <property type="entry name" value="Cellulase_Ig-like"/>
</dbReference>
<dbReference type="Proteomes" id="UP000187941">
    <property type="component" value="Chromosome"/>
</dbReference>
<dbReference type="STRING" id="1178516.AWR27_23325"/>
<proteinExistence type="predicted"/>
<dbReference type="CDD" id="cd02850">
    <property type="entry name" value="E_set_Cellulase_N"/>
    <property type="match status" value="1"/>
</dbReference>
<evidence type="ECO:0000256" key="1">
    <source>
        <dbReference type="SAM" id="MobiDB-lite"/>
    </source>
</evidence>
<dbReference type="GO" id="GO:0005975">
    <property type="term" value="P:carbohydrate metabolic process"/>
    <property type="evidence" value="ECO:0007669"/>
    <property type="project" value="InterPro"/>
</dbReference>
<dbReference type="InterPro" id="IPR014756">
    <property type="entry name" value="Ig_E-set"/>
</dbReference>